<dbReference type="GO" id="GO:0005506">
    <property type="term" value="F:iron ion binding"/>
    <property type="evidence" value="ECO:0007669"/>
    <property type="project" value="InterPro"/>
</dbReference>
<proteinExistence type="inferred from homology"/>
<keyword evidence="4 7" id="KW-0560">Oxidoreductase</keyword>
<accession>A0A1Q4I217</accession>
<dbReference type="Pfam" id="PF00067">
    <property type="entry name" value="p450"/>
    <property type="match status" value="1"/>
</dbReference>
<sequence length="410" mass="45234">MTADSSEVSEIPVMDFDVFKATTRSESNDSWREARRMGPVVRSNKHDGLWMMTRYEEVCAAFRDWETFSSARTNPKLSSVAVSAGPAPLLVPEELDPPQWQGYRKIIAELLPPRVAESLRPRARYWSNRFLDNVIGQGRCDLVTDLAVPVPAAVIMEFLGFAPAQWLPVATVFHDVSAYPPGHPTREEALPRYAGVLDAVADELAKRRTQPREDALTVIARATVDGAPIDDTMATLLVFMVLGGGVDTTTSLVSAALVHLGQDRALRAALRDDPGLFTTATEEFLRYYPPARTHTRTVASDTTVAGCPMRAGDRILLSEVSANHDELAFDDPHEFKADRFPNRHVSFGMGRHRCPGSHLARVEFTEMVTAVLQRIPDFEIDGDGAVEYPSWAMIGGWSSIPVVFTPGELT</sequence>
<keyword evidence="9" id="KW-1185">Reference proteome</keyword>
<dbReference type="InterPro" id="IPR017972">
    <property type="entry name" value="Cyt_P450_CS"/>
</dbReference>
<protein>
    <recommendedName>
        <fullName evidence="10">Cytochrome</fullName>
    </recommendedName>
</protein>
<dbReference type="Gene3D" id="1.10.630.10">
    <property type="entry name" value="Cytochrome P450"/>
    <property type="match status" value="1"/>
</dbReference>
<dbReference type="PANTHER" id="PTHR46696:SF6">
    <property type="entry name" value="P450, PUTATIVE (EUROFUNG)-RELATED"/>
    <property type="match status" value="1"/>
</dbReference>
<evidence type="ECO:0000256" key="1">
    <source>
        <dbReference type="ARBA" id="ARBA00010617"/>
    </source>
</evidence>
<dbReference type="PRINTS" id="PR00359">
    <property type="entry name" value="BP450"/>
</dbReference>
<evidence type="ECO:0000313" key="9">
    <source>
        <dbReference type="Proteomes" id="UP000186438"/>
    </source>
</evidence>
<keyword evidence="3 7" id="KW-0479">Metal-binding</keyword>
<comment type="caution">
    <text evidence="8">The sequence shown here is derived from an EMBL/GenBank/DDBJ whole genome shotgun (WGS) entry which is preliminary data.</text>
</comment>
<evidence type="ECO:0000313" key="8">
    <source>
        <dbReference type="EMBL" id="OJZ76019.1"/>
    </source>
</evidence>
<evidence type="ECO:0000256" key="6">
    <source>
        <dbReference type="ARBA" id="ARBA00023033"/>
    </source>
</evidence>
<evidence type="ECO:0000256" key="4">
    <source>
        <dbReference type="ARBA" id="ARBA00023002"/>
    </source>
</evidence>
<name>A0A1Q4I217_9MYCO</name>
<dbReference type="InterPro" id="IPR002397">
    <property type="entry name" value="Cyt_P450_B"/>
</dbReference>
<keyword evidence="6 7" id="KW-0503">Monooxygenase</keyword>
<dbReference type="RefSeq" id="WP_073870109.1">
    <property type="nucleotide sequence ID" value="NZ_MPNT01000001.1"/>
</dbReference>
<dbReference type="SUPFAM" id="SSF48264">
    <property type="entry name" value="Cytochrome P450"/>
    <property type="match status" value="1"/>
</dbReference>
<reference evidence="8 9" key="1">
    <citation type="submission" date="2016-11" db="EMBL/GenBank/DDBJ databases">
        <title>Genome sequences of unsequenced Mycobacteria.</title>
        <authorList>
            <person name="Greninger A.L."/>
            <person name="Fang F."/>
            <person name="Jerome K.R."/>
        </authorList>
    </citation>
    <scope>NUCLEOTIDE SEQUENCE [LARGE SCALE GENOMIC DNA]</scope>
    <source>
        <strain evidence="8 9">M11</strain>
    </source>
</reference>
<dbReference type="InterPro" id="IPR001128">
    <property type="entry name" value="Cyt_P450"/>
</dbReference>
<dbReference type="STRING" id="53378.BRW65_00755"/>
<keyword evidence="5 7" id="KW-0408">Iron</keyword>
<evidence type="ECO:0000256" key="2">
    <source>
        <dbReference type="ARBA" id="ARBA00022617"/>
    </source>
</evidence>
<dbReference type="AlphaFoldDB" id="A0A1Q4I217"/>
<dbReference type="Proteomes" id="UP000186438">
    <property type="component" value="Unassembled WGS sequence"/>
</dbReference>
<dbReference type="GO" id="GO:0004497">
    <property type="term" value="F:monooxygenase activity"/>
    <property type="evidence" value="ECO:0007669"/>
    <property type="project" value="UniProtKB-KW"/>
</dbReference>
<evidence type="ECO:0000256" key="5">
    <source>
        <dbReference type="ARBA" id="ARBA00023004"/>
    </source>
</evidence>
<evidence type="ECO:0008006" key="10">
    <source>
        <dbReference type="Google" id="ProtNLM"/>
    </source>
</evidence>
<dbReference type="EMBL" id="MPNT01000001">
    <property type="protein sequence ID" value="OJZ76019.1"/>
    <property type="molecule type" value="Genomic_DNA"/>
</dbReference>
<gene>
    <name evidence="8" type="ORF">BRW65_00755</name>
</gene>
<evidence type="ECO:0000256" key="3">
    <source>
        <dbReference type="ARBA" id="ARBA00022723"/>
    </source>
</evidence>
<comment type="similarity">
    <text evidence="1 7">Belongs to the cytochrome P450 family.</text>
</comment>
<dbReference type="PROSITE" id="PS00086">
    <property type="entry name" value="CYTOCHROME_P450"/>
    <property type="match status" value="1"/>
</dbReference>
<organism evidence="8 9">
    <name type="scientific">Mycobacterium paraffinicum</name>
    <dbReference type="NCBI Taxonomy" id="53378"/>
    <lineage>
        <taxon>Bacteria</taxon>
        <taxon>Bacillati</taxon>
        <taxon>Actinomycetota</taxon>
        <taxon>Actinomycetes</taxon>
        <taxon>Mycobacteriales</taxon>
        <taxon>Mycobacteriaceae</taxon>
        <taxon>Mycobacterium</taxon>
    </lineage>
</organism>
<dbReference type="GO" id="GO:0016705">
    <property type="term" value="F:oxidoreductase activity, acting on paired donors, with incorporation or reduction of molecular oxygen"/>
    <property type="evidence" value="ECO:0007669"/>
    <property type="project" value="InterPro"/>
</dbReference>
<dbReference type="PRINTS" id="PR00385">
    <property type="entry name" value="P450"/>
</dbReference>
<dbReference type="PANTHER" id="PTHR46696">
    <property type="entry name" value="P450, PUTATIVE (EUROFUNG)-RELATED"/>
    <property type="match status" value="1"/>
</dbReference>
<keyword evidence="2 7" id="KW-0349">Heme</keyword>
<dbReference type="GO" id="GO:0020037">
    <property type="term" value="F:heme binding"/>
    <property type="evidence" value="ECO:0007669"/>
    <property type="project" value="InterPro"/>
</dbReference>
<evidence type="ECO:0000256" key="7">
    <source>
        <dbReference type="RuleBase" id="RU000461"/>
    </source>
</evidence>
<dbReference type="InterPro" id="IPR036396">
    <property type="entry name" value="Cyt_P450_sf"/>
</dbReference>